<evidence type="ECO:0000313" key="2">
    <source>
        <dbReference type="Proteomes" id="UP000252797"/>
    </source>
</evidence>
<accession>A0A367CCM9</accession>
<reference evidence="1 2" key="1">
    <citation type="submission" date="2015-06" db="EMBL/GenBank/DDBJ databases">
        <title>The Genome Sequence of Enterococcus durans 4EA1.</title>
        <authorList>
            <consortium name="The Broad Institute Genomics Platform"/>
            <consortium name="The Broad Institute Genome Sequencing Center for Infectious Disease"/>
            <person name="Earl A.M."/>
            <person name="Van Tyne D."/>
            <person name="Lebreton F."/>
            <person name="Saavedra J.T."/>
            <person name="Gilmore M.S."/>
            <person name="Manson Mcguire A."/>
            <person name="Clock S."/>
            <person name="Crupain M."/>
            <person name="Rangan U."/>
            <person name="Young S."/>
            <person name="Abouelleil A."/>
            <person name="Cao P."/>
            <person name="Chapman S.B."/>
            <person name="Griggs A."/>
            <person name="Priest M."/>
            <person name="Shea T."/>
            <person name="Wortman J."/>
            <person name="Nusbaum C."/>
            <person name="Birren B."/>
        </authorList>
    </citation>
    <scope>NUCLEOTIDE SEQUENCE [LARGE SCALE GENOMIC DNA]</scope>
    <source>
        <strain evidence="1 2">4EA1</strain>
    </source>
</reference>
<dbReference type="EMBL" id="LEPB01000006">
    <property type="protein sequence ID" value="RCA09790.1"/>
    <property type="molecule type" value="Genomic_DNA"/>
</dbReference>
<name>A0A367CCM9_9ENTE</name>
<gene>
    <name evidence="1" type="ORF">EA71_02643</name>
</gene>
<dbReference type="AlphaFoldDB" id="A0A367CCM9"/>
<organism evidence="1 2">
    <name type="scientific">Enterococcus durans</name>
    <dbReference type="NCBI Taxonomy" id="53345"/>
    <lineage>
        <taxon>Bacteria</taxon>
        <taxon>Bacillati</taxon>
        <taxon>Bacillota</taxon>
        <taxon>Bacilli</taxon>
        <taxon>Lactobacillales</taxon>
        <taxon>Enterococcaceae</taxon>
        <taxon>Enterococcus</taxon>
    </lineage>
</organism>
<dbReference type="Proteomes" id="UP000252797">
    <property type="component" value="Unassembled WGS sequence"/>
</dbReference>
<evidence type="ECO:0000313" key="1">
    <source>
        <dbReference type="EMBL" id="RCA09790.1"/>
    </source>
</evidence>
<comment type="caution">
    <text evidence="1">The sequence shown here is derived from an EMBL/GenBank/DDBJ whole genome shotgun (WGS) entry which is preliminary data.</text>
</comment>
<proteinExistence type="predicted"/>
<sequence length="31" mass="3525">MTSANVYVPINSSILVEVEEIKDYLETQLLI</sequence>
<protein>
    <submittedName>
        <fullName evidence="1">Uncharacterized protein</fullName>
    </submittedName>
</protein>